<dbReference type="SUPFAM" id="SSF53098">
    <property type="entry name" value="Ribonuclease H-like"/>
    <property type="match status" value="1"/>
</dbReference>
<dbReference type="STRING" id="157652.A0A371F035"/>
<dbReference type="OrthoDB" id="2663223at2759"/>
<dbReference type="PROSITE" id="PS50994">
    <property type="entry name" value="INTEGRASE"/>
    <property type="match status" value="1"/>
</dbReference>
<dbReference type="InterPro" id="IPR012337">
    <property type="entry name" value="RNaseH-like_sf"/>
</dbReference>
<sequence length="398" mass="45743">SVESFKCDICQFSKHHRATFSPSNNKSLEPFDLIHSDVWGPASNSILGAKWFVAFIDDCTYLTWIFLMKHKYEVCQIFVNFFCLVKNQFNKSIKRLWSDNGIEFLNLEFSKFLKDNGVVHELTCVNTLQQNGVAERKNHHLLEVVRALLFQMSIPNVYWGETVLTATYLINKLSTQVLNSISPIKHMFSFFPSSPLMLSLPSRVFGCVAFVHSHHPHRGKLDLRAVKCVFISYSSNKKGFKCYHSLSRRFFVSMYSFFVCPPPQRESYLEVDIPDNSIEEQVQLSEPKVSIPDNFIEDVTDDIPFALRKGKRSCVKYPISQFMCTEPEVSIPDNSIEDVTDDMPIALRKGKQSCVYYPISQFVCTDHLSVQHQSFIVVIDAIQTPTSIQEALKDENWV</sequence>
<dbReference type="Proteomes" id="UP000257109">
    <property type="component" value="Unassembled WGS sequence"/>
</dbReference>
<dbReference type="GO" id="GO:0003676">
    <property type="term" value="F:nucleic acid binding"/>
    <property type="evidence" value="ECO:0007669"/>
    <property type="project" value="InterPro"/>
</dbReference>
<protein>
    <recommendedName>
        <fullName evidence="1">Integrase catalytic domain-containing protein</fullName>
    </recommendedName>
</protein>
<keyword evidence="3" id="KW-1185">Reference proteome</keyword>
<evidence type="ECO:0000313" key="3">
    <source>
        <dbReference type="Proteomes" id="UP000257109"/>
    </source>
</evidence>
<dbReference type="AlphaFoldDB" id="A0A371F035"/>
<reference evidence="2" key="1">
    <citation type="submission" date="2018-05" db="EMBL/GenBank/DDBJ databases">
        <title>Draft genome of Mucuna pruriens seed.</title>
        <authorList>
            <person name="Nnadi N.E."/>
            <person name="Vos R."/>
            <person name="Hasami M.H."/>
            <person name="Devisetty U.K."/>
            <person name="Aguiy J.C."/>
        </authorList>
    </citation>
    <scope>NUCLEOTIDE SEQUENCE [LARGE SCALE GENOMIC DNA]</scope>
    <source>
        <strain evidence="2">JCA_2017</strain>
    </source>
</reference>
<gene>
    <name evidence="2" type="ORF">CR513_48974</name>
</gene>
<feature type="non-terminal residue" evidence="2">
    <location>
        <position position="398"/>
    </location>
</feature>
<dbReference type="Pfam" id="PF25597">
    <property type="entry name" value="SH3_retrovirus"/>
    <property type="match status" value="1"/>
</dbReference>
<dbReference type="InterPro" id="IPR001584">
    <property type="entry name" value="Integrase_cat-core"/>
</dbReference>
<dbReference type="GO" id="GO:0015074">
    <property type="term" value="P:DNA integration"/>
    <property type="evidence" value="ECO:0007669"/>
    <property type="project" value="InterPro"/>
</dbReference>
<comment type="caution">
    <text evidence="2">The sequence shown here is derived from an EMBL/GenBank/DDBJ whole genome shotgun (WGS) entry which is preliminary data.</text>
</comment>
<dbReference type="PANTHER" id="PTHR42648:SF28">
    <property type="entry name" value="TRANSPOSON-ENCODED PROTEIN WITH RIBONUCLEASE H-LIKE AND RETROVIRUS ZINC FINGER-LIKE DOMAINS"/>
    <property type="match status" value="1"/>
</dbReference>
<organism evidence="2 3">
    <name type="scientific">Mucuna pruriens</name>
    <name type="common">Velvet bean</name>
    <name type="synonym">Dolichos pruriens</name>
    <dbReference type="NCBI Taxonomy" id="157652"/>
    <lineage>
        <taxon>Eukaryota</taxon>
        <taxon>Viridiplantae</taxon>
        <taxon>Streptophyta</taxon>
        <taxon>Embryophyta</taxon>
        <taxon>Tracheophyta</taxon>
        <taxon>Spermatophyta</taxon>
        <taxon>Magnoliopsida</taxon>
        <taxon>eudicotyledons</taxon>
        <taxon>Gunneridae</taxon>
        <taxon>Pentapetalae</taxon>
        <taxon>rosids</taxon>
        <taxon>fabids</taxon>
        <taxon>Fabales</taxon>
        <taxon>Fabaceae</taxon>
        <taxon>Papilionoideae</taxon>
        <taxon>50 kb inversion clade</taxon>
        <taxon>NPAAA clade</taxon>
        <taxon>indigoferoid/millettioid clade</taxon>
        <taxon>Phaseoleae</taxon>
        <taxon>Mucuna</taxon>
    </lineage>
</organism>
<dbReference type="InterPro" id="IPR057670">
    <property type="entry name" value="SH3_retrovirus"/>
</dbReference>
<dbReference type="InterPro" id="IPR039537">
    <property type="entry name" value="Retrotran_Ty1/copia-like"/>
</dbReference>
<dbReference type="InterPro" id="IPR036397">
    <property type="entry name" value="RNaseH_sf"/>
</dbReference>
<accession>A0A371F035</accession>
<dbReference type="Gene3D" id="3.30.420.10">
    <property type="entry name" value="Ribonuclease H-like superfamily/Ribonuclease H"/>
    <property type="match status" value="1"/>
</dbReference>
<feature type="non-terminal residue" evidence="2">
    <location>
        <position position="1"/>
    </location>
</feature>
<proteinExistence type="predicted"/>
<feature type="domain" description="Integrase catalytic" evidence="1">
    <location>
        <begin position="26"/>
        <end position="191"/>
    </location>
</feature>
<dbReference type="PANTHER" id="PTHR42648">
    <property type="entry name" value="TRANSPOSASE, PUTATIVE-RELATED"/>
    <property type="match status" value="1"/>
</dbReference>
<name>A0A371F035_MUCPR</name>
<dbReference type="EMBL" id="QJKJ01011247">
    <property type="protein sequence ID" value="RDX71652.1"/>
    <property type="molecule type" value="Genomic_DNA"/>
</dbReference>
<evidence type="ECO:0000259" key="1">
    <source>
        <dbReference type="PROSITE" id="PS50994"/>
    </source>
</evidence>
<evidence type="ECO:0000313" key="2">
    <source>
        <dbReference type="EMBL" id="RDX71652.1"/>
    </source>
</evidence>